<keyword evidence="11" id="KW-0378">Hydrolase</keyword>
<feature type="domain" description="MacB-like periplasmic core" evidence="10">
    <location>
        <begin position="21"/>
        <end position="177"/>
    </location>
</feature>
<dbReference type="EMBL" id="LNKI01000001">
    <property type="protein sequence ID" value="OSH01495.1"/>
    <property type="molecule type" value="Genomic_DNA"/>
</dbReference>
<sequence length="503" mass="53333">MRFSDIAHTCAQNLLRRKSRTILTVLGVIVGCCSIVLMISIGQGISEQNEQMLKSMGNLNDITVTAAGGSGAYDSSGVGMSSLSSSDMTSSDQQAKLDDAAVQTFRGISGVAAVMPQRSAQSTVDLTAGAGSRYVAQYASVMGTDMTQLEASGYKLVQGRMPRRAGEVLLGKYAAYQFMDKYRSDDDSRRIAPGDYECDENGCKESEGEKPFFDVLTTKLNLITGADYQSPDDYRKIGSTSMSSTDSGDGDGTASSQNPVVSMPLTVVGVLDASTNNYDAFSSGVVMSLEDMDTLQAKIDGKTNTTSRTKTNYDQVVVHAQNIKDVPGIEAQIKMSGYQTTSFEQTRKEIEKQSRGIQLALGGIGAVSFLVAAIGIANTMIMSVSERTREIGIMKALGCYVKDIRTMFLCEAGAIGLVGGLIACLISALGSLSINLLSFGGFSMENVGKAIMGGDDVSRISVIPWWLFVVAVLFSILVGILAGLGPANKAVKIPALDAIKNEQ</sequence>
<evidence type="ECO:0000259" key="10">
    <source>
        <dbReference type="Pfam" id="PF12704"/>
    </source>
</evidence>
<dbReference type="Proteomes" id="UP000193664">
    <property type="component" value="Unassembled WGS sequence"/>
</dbReference>
<dbReference type="EMBL" id="QRVT01000001">
    <property type="protein sequence ID" value="RGS65908.1"/>
    <property type="molecule type" value="Genomic_DNA"/>
</dbReference>
<evidence type="ECO:0000313" key="24">
    <source>
        <dbReference type="Proteomes" id="UP000285462"/>
    </source>
</evidence>
<keyword evidence="5 8" id="KW-0472">Membrane</keyword>
<reference evidence="13 20" key="3">
    <citation type="submission" date="2017-03" db="EMBL/GenBank/DDBJ databases">
        <title>Maternal inheritance of bifidobacteria.</title>
        <authorList>
            <person name="Lugli G.A."/>
            <person name="Duranti S."/>
            <person name="Milani C."/>
            <person name="Mancabelli L."/>
        </authorList>
    </citation>
    <scope>NUCLEOTIDE SEQUENCE [LARGE SCALE GENOMIC DNA]</scope>
    <source>
        <strain evidence="13 20">1892B</strain>
    </source>
</reference>
<evidence type="ECO:0000313" key="16">
    <source>
        <dbReference type="EMBL" id="OSH01495.1"/>
    </source>
</evidence>
<evidence type="ECO:0000256" key="5">
    <source>
        <dbReference type="ARBA" id="ARBA00023136"/>
    </source>
</evidence>
<dbReference type="RefSeq" id="WP_038444256.1">
    <property type="nucleotide sequence ID" value="NZ_AP031418.1"/>
</dbReference>
<dbReference type="InterPro" id="IPR003838">
    <property type="entry name" value="ABC3_permease_C"/>
</dbReference>
<feature type="transmembrane region" description="Helical" evidence="8">
    <location>
        <begin position="463"/>
        <end position="484"/>
    </location>
</feature>
<evidence type="ECO:0000259" key="9">
    <source>
        <dbReference type="Pfam" id="PF02687"/>
    </source>
</evidence>
<evidence type="ECO:0000313" key="21">
    <source>
        <dbReference type="Proteomes" id="UP000193208"/>
    </source>
</evidence>
<feature type="transmembrane region" description="Helical" evidence="8">
    <location>
        <begin position="21"/>
        <end position="42"/>
    </location>
</feature>
<dbReference type="EMBL" id="LNKH01000003">
    <property type="protein sequence ID" value="OSG97955.1"/>
    <property type="molecule type" value="Genomic_DNA"/>
</dbReference>
<reference evidence="11 19" key="1">
    <citation type="submission" date="2015-09" db="EMBL/GenBank/DDBJ databases">
        <authorList>
            <consortium name="Pathogen Informatics"/>
        </authorList>
    </citation>
    <scope>NUCLEOTIDE SEQUENCE [LARGE SCALE GENOMIC DNA]</scope>
    <source>
        <strain evidence="11 19">2789STDY5608824</strain>
    </source>
</reference>
<dbReference type="GO" id="GO:0016787">
    <property type="term" value="F:hydrolase activity"/>
    <property type="evidence" value="ECO:0007669"/>
    <property type="project" value="UniProtKB-KW"/>
</dbReference>
<reference evidence="17 25" key="5">
    <citation type="submission" date="2019-12" db="EMBL/GenBank/DDBJ databases">
        <title>Draft Genome Sequence of Bifidobacterium adolescentis ZJ2.</title>
        <authorList>
            <person name="Jin Z."/>
        </authorList>
    </citation>
    <scope>NUCLEOTIDE SEQUENCE [LARGE SCALE GENOMIC DNA]</scope>
    <source>
        <strain evidence="17 25">ZJ2</strain>
    </source>
</reference>
<evidence type="ECO:0000313" key="18">
    <source>
        <dbReference type="EMBL" id="RGS65908.1"/>
    </source>
</evidence>
<dbReference type="Pfam" id="PF02687">
    <property type="entry name" value="FtsX"/>
    <property type="match status" value="1"/>
</dbReference>
<dbReference type="EMBL" id="JANFYM010000001">
    <property type="protein sequence ID" value="MCQ4791941.1"/>
    <property type="molecule type" value="Genomic_DNA"/>
</dbReference>
<dbReference type="EMBL" id="CYYI01000002">
    <property type="protein sequence ID" value="CUN56986.1"/>
    <property type="molecule type" value="Genomic_DNA"/>
</dbReference>
<evidence type="ECO:0000313" key="13">
    <source>
        <dbReference type="EMBL" id="OQM57791.1"/>
    </source>
</evidence>
<feature type="transmembrane region" description="Helical" evidence="8">
    <location>
        <begin position="406"/>
        <end position="434"/>
    </location>
</feature>
<dbReference type="Proteomes" id="UP000193208">
    <property type="component" value="Unassembled WGS sequence"/>
</dbReference>
<feature type="region of interest" description="Disordered" evidence="7">
    <location>
        <begin position="233"/>
        <end position="259"/>
    </location>
</feature>
<dbReference type="Proteomes" id="UP000095647">
    <property type="component" value="Unassembled WGS sequence"/>
</dbReference>
<dbReference type="InterPro" id="IPR050250">
    <property type="entry name" value="Macrolide_Exporter_MacB"/>
</dbReference>
<keyword evidence="3 8" id="KW-0812">Transmembrane</keyword>
<evidence type="ECO:0000313" key="17">
    <source>
        <dbReference type="EMBL" id="QHB62288.1"/>
    </source>
</evidence>
<proteinExistence type="inferred from homology"/>
<evidence type="ECO:0000256" key="4">
    <source>
        <dbReference type="ARBA" id="ARBA00022989"/>
    </source>
</evidence>
<evidence type="ECO:0000313" key="23">
    <source>
        <dbReference type="Proteomes" id="UP000193905"/>
    </source>
</evidence>
<dbReference type="EMBL" id="NAQF01000005">
    <property type="protein sequence ID" value="OQM57791.1"/>
    <property type="molecule type" value="Genomic_DNA"/>
</dbReference>
<evidence type="ECO:0000256" key="6">
    <source>
        <dbReference type="ARBA" id="ARBA00038076"/>
    </source>
</evidence>
<evidence type="ECO:0000313" key="11">
    <source>
        <dbReference type="EMBL" id="CUN56986.1"/>
    </source>
</evidence>
<evidence type="ECO:0000256" key="2">
    <source>
        <dbReference type="ARBA" id="ARBA00022475"/>
    </source>
</evidence>
<dbReference type="EMBL" id="CP047129">
    <property type="protein sequence ID" value="QHB62288.1"/>
    <property type="molecule type" value="Genomic_DNA"/>
</dbReference>
<evidence type="ECO:0000313" key="20">
    <source>
        <dbReference type="Proteomes" id="UP000192714"/>
    </source>
</evidence>
<dbReference type="EMBL" id="LNKF01000002">
    <property type="protein sequence ID" value="OSG95304.1"/>
    <property type="molecule type" value="Genomic_DNA"/>
</dbReference>
<feature type="domain" description="ABC3 transporter permease C-terminal" evidence="9">
    <location>
        <begin position="364"/>
        <end position="494"/>
    </location>
</feature>
<dbReference type="AlphaFoldDB" id="A0A076JFW1"/>
<dbReference type="GO" id="GO:0005886">
    <property type="term" value="C:plasma membrane"/>
    <property type="evidence" value="ECO:0007669"/>
    <property type="project" value="UniProtKB-SubCell"/>
</dbReference>
<dbReference type="Proteomes" id="UP000193905">
    <property type="component" value="Unassembled WGS sequence"/>
</dbReference>
<dbReference type="Proteomes" id="UP000192714">
    <property type="component" value="Unassembled WGS sequence"/>
</dbReference>
<dbReference type="Proteomes" id="UP001206013">
    <property type="component" value="Unassembled WGS sequence"/>
</dbReference>
<evidence type="ECO:0000313" key="25">
    <source>
        <dbReference type="Proteomes" id="UP000464884"/>
    </source>
</evidence>
<name>A0A076JFW1_BIFAD</name>
<evidence type="ECO:0000313" key="22">
    <source>
        <dbReference type="Proteomes" id="UP000193664"/>
    </source>
</evidence>
<dbReference type="Proteomes" id="UP000464884">
    <property type="component" value="Chromosome"/>
</dbReference>
<evidence type="ECO:0000313" key="14">
    <source>
        <dbReference type="EMBL" id="OSG95304.1"/>
    </source>
</evidence>
<dbReference type="Pfam" id="PF12704">
    <property type="entry name" value="MacB_PCD"/>
    <property type="match status" value="1"/>
</dbReference>
<dbReference type="EC" id="3.6.3.-" evidence="11"/>
<dbReference type="eggNOG" id="COG0577">
    <property type="taxonomic scope" value="Bacteria"/>
</dbReference>
<accession>A0A076JFW1</accession>
<comment type="subcellular location">
    <subcellularLocation>
        <location evidence="1">Cell membrane</location>
        <topology evidence="1">Multi-pass membrane protein</topology>
    </subcellularLocation>
</comment>
<reference evidence="18 24" key="4">
    <citation type="submission" date="2018-08" db="EMBL/GenBank/DDBJ databases">
        <title>A genome reference for cultivated species of the human gut microbiota.</title>
        <authorList>
            <person name="Zou Y."/>
            <person name="Xue W."/>
            <person name="Luo G."/>
        </authorList>
    </citation>
    <scope>NUCLEOTIDE SEQUENCE [LARGE SCALE GENOMIC DNA]</scope>
    <source>
        <strain evidence="18 24">AF21-27</strain>
    </source>
</reference>
<evidence type="ECO:0000256" key="8">
    <source>
        <dbReference type="SAM" id="Phobius"/>
    </source>
</evidence>
<feature type="transmembrane region" description="Helical" evidence="8">
    <location>
        <begin position="359"/>
        <end position="385"/>
    </location>
</feature>
<gene>
    <name evidence="11" type="primary">macB_3</name>
    <name evidence="14" type="ORF">AD0028_0546</name>
    <name evidence="15" type="ORF">AL0462_0502</name>
    <name evidence="16" type="ORF">AL0467_0556</name>
    <name evidence="13" type="ORF">B5789_1278</name>
    <name evidence="18" type="ORF">DWX79_02165</name>
    <name evidence="11" type="ORF">ERS852382_00803</name>
    <name evidence="17" type="ORF">F3K97_02775</name>
    <name evidence="12" type="ORF">NE692_00410</name>
</gene>
<evidence type="ECO:0000313" key="12">
    <source>
        <dbReference type="EMBL" id="MCQ4791941.1"/>
    </source>
</evidence>
<protein>
    <submittedName>
        <fullName evidence="12">ABC transporter permease</fullName>
    </submittedName>
    <submittedName>
        <fullName evidence="17">FtsX-like permease family protein</fullName>
    </submittedName>
    <submittedName>
        <fullName evidence="13">Multidrug ABC transporter substrate-binding protein</fullName>
    </submittedName>
    <submittedName>
        <fullName evidence="11">Putative ABC transporter</fullName>
        <ecNumber evidence="11">3.6.3.-</ecNumber>
    </submittedName>
</protein>
<dbReference type="InterPro" id="IPR025857">
    <property type="entry name" value="MacB_PCD"/>
</dbReference>
<keyword evidence="4 8" id="KW-1133">Transmembrane helix</keyword>
<evidence type="ECO:0000313" key="15">
    <source>
        <dbReference type="EMBL" id="OSG97955.1"/>
    </source>
</evidence>
<dbReference type="PROSITE" id="PS51257">
    <property type="entry name" value="PROKAR_LIPOPROTEIN"/>
    <property type="match status" value="1"/>
</dbReference>
<evidence type="ECO:0000256" key="3">
    <source>
        <dbReference type="ARBA" id="ARBA00022692"/>
    </source>
</evidence>
<evidence type="ECO:0000256" key="7">
    <source>
        <dbReference type="SAM" id="MobiDB-lite"/>
    </source>
</evidence>
<reference evidence="21 22" key="2">
    <citation type="journal article" date="2016" name="Sci. Rep.">
        <title>Evaluation of genetic diversity among strains of the human gut commensal Bifidobacterium adolescentis.</title>
        <authorList>
            <person name="Duranti S."/>
            <person name="Milani C."/>
            <person name="Lugli G.A."/>
            <person name="Mancabelli L."/>
            <person name="Turroni F."/>
            <person name="Ferrario C."/>
            <person name="Mangifesta M."/>
            <person name="Viappiani A."/>
            <person name="Sanchez B."/>
            <person name="Margolles A."/>
            <person name="van Sinderen D."/>
            <person name="Ventura M."/>
        </authorList>
    </citation>
    <scope>NUCLEOTIDE SEQUENCE [LARGE SCALE GENOMIC DNA]</scope>
    <source>
        <strain evidence="14 22">AD2-8</strain>
        <strain evidence="15 23">AL46-2</strain>
        <strain evidence="16 21">AL46-7</strain>
    </source>
</reference>
<dbReference type="PANTHER" id="PTHR30572">
    <property type="entry name" value="MEMBRANE COMPONENT OF TRANSPORTER-RELATED"/>
    <property type="match status" value="1"/>
</dbReference>
<dbReference type="GO" id="GO:0022857">
    <property type="term" value="F:transmembrane transporter activity"/>
    <property type="evidence" value="ECO:0007669"/>
    <property type="project" value="TreeGrafter"/>
</dbReference>
<reference evidence="12" key="6">
    <citation type="submission" date="2022-06" db="EMBL/GenBank/DDBJ databases">
        <title>Isolation of gut microbiota from human fecal samples.</title>
        <authorList>
            <person name="Pamer E.G."/>
            <person name="Barat B."/>
            <person name="Waligurski E."/>
            <person name="Medina S."/>
            <person name="Paddock L."/>
            <person name="Mostad J."/>
        </authorList>
    </citation>
    <scope>NUCLEOTIDE SEQUENCE</scope>
    <source>
        <strain evidence="12">SL.1.01</strain>
    </source>
</reference>
<evidence type="ECO:0000313" key="19">
    <source>
        <dbReference type="Proteomes" id="UP000095647"/>
    </source>
</evidence>
<organism evidence="11 19">
    <name type="scientific">Bifidobacterium adolescentis</name>
    <dbReference type="NCBI Taxonomy" id="1680"/>
    <lineage>
        <taxon>Bacteria</taxon>
        <taxon>Bacillati</taxon>
        <taxon>Actinomycetota</taxon>
        <taxon>Actinomycetes</taxon>
        <taxon>Bifidobacteriales</taxon>
        <taxon>Bifidobacteriaceae</taxon>
        <taxon>Bifidobacterium</taxon>
    </lineage>
</organism>
<dbReference type="PATRIC" id="fig|1680.6.peg.676"/>
<dbReference type="KEGG" id="badl:BADO_0524"/>
<keyword evidence="2" id="KW-1003">Cell membrane</keyword>
<feature type="compositionally biased region" description="Low complexity" evidence="7">
    <location>
        <begin position="238"/>
        <end position="256"/>
    </location>
</feature>
<dbReference type="PANTHER" id="PTHR30572:SF4">
    <property type="entry name" value="ABC TRANSPORTER PERMEASE YTRF"/>
    <property type="match status" value="1"/>
</dbReference>
<dbReference type="Proteomes" id="UP000285462">
    <property type="component" value="Unassembled WGS sequence"/>
</dbReference>
<evidence type="ECO:0000256" key="1">
    <source>
        <dbReference type="ARBA" id="ARBA00004651"/>
    </source>
</evidence>
<comment type="similarity">
    <text evidence="6">Belongs to the ABC-4 integral membrane protein family.</text>
</comment>